<dbReference type="RefSeq" id="WP_136774586.1">
    <property type="nucleotide sequence ID" value="NZ_CP156074.1"/>
</dbReference>
<dbReference type="AlphaFoldDB" id="A0A4U0PFW4"/>
<accession>A0A4U0PFW4</accession>
<comment type="caution">
    <text evidence="1">The sequence shown here is derived from an EMBL/GenBank/DDBJ whole genome shotgun (WGS) entry which is preliminary data.</text>
</comment>
<gene>
    <name evidence="1" type="ORF">FAZ21_16715</name>
</gene>
<keyword evidence="2" id="KW-1185">Reference proteome</keyword>
<proteinExistence type="predicted"/>
<reference evidence="1 2" key="1">
    <citation type="submission" date="2019-04" db="EMBL/GenBank/DDBJ databases">
        <title>Chitiniphilus eburnea sp. nov., a novel chitinolytic bacterium isolated from aquaculture sludge.</title>
        <authorList>
            <person name="Sheng M."/>
        </authorList>
    </citation>
    <scope>NUCLEOTIDE SEQUENCE [LARGE SCALE GENOMIC DNA]</scope>
    <source>
        <strain evidence="1 2">HX-2-15</strain>
    </source>
</reference>
<dbReference type="Proteomes" id="UP000310016">
    <property type="component" value="Unassembled WGS sequence"/>
</dbReference>
<evidence type="ECO:0000313" key="2">
    <source>
        <dbReference type="Proteomes" id="UP000310016"/>
    </source>
</evidence>
<sequence length="71" mass="7551">MVQICKAFVPTAPNLRQAPDAAVKAIAATALRHTKVTPRASVPSNPATARHAIMRMPLPLHHLEKTGVAHA</sequence>
<name>A0A4U0PFW4_9NEIS</name>
<evidence type="ECO:0000313" key="1">
    <source>
        <dbReference type="EMBL" id="TJZ66826.1"/>
    </source>
</evidence>
<protein>
    <submittedName>
        <fullName evidence="1">Uncharacterized protein</fullName>
    </submittedName>
</protein>
<organism evidence="1 2">
    <name type="scientific">Chitiniphilus eburneus</name>
    <dbReference type="NCBI Taxonomy" id="2571148"/>
    <lineage>
        <taxon>Bacteria</taxon>
        <taxon>Pseudomonadati</taxon>
        <taxon>Pseudomonadota</taxon>
        <taxon>Betaproteobacteria</taxon>
        <taxon>Neisseriales</taxon>
        <taxon>Chitinibacteraceae</taxon>
        <taxon>Chitiniphilus</taxon>
    </lineage>
</organism>
<dbReference type="EMBL" id="SUMF01000029">
    <property type="protein sequence ID" value="TJZ66826.1"/>
    <property type="molecule type" value="Genomic_DNA"/>
</dbReference>